<reference evidence="2 3" key="1">
    <citation type="submission" date="2019-03" db="EMBL/GenBank/DDBJ databases">
        <title>First draft genome of Liparis tanakae, snailfish: a comprehensive survey of snailfish specific genes.</title>
        <authorList>
            <person name="Kim W."/>
            <person name="Song I."/>
            <person name="Jeong J.-H."/>
            <person name="Kim D."/>
            <person name="Kim S."/>
            <person name="Ryu S."/>
            <person name="Song J.Y."/>
            <person name="Lee S.K."/>
        </authorList>
    </citation>
    <scope>NUCLEOTIDE SEQUENCE [LARGE SCALE GENOMIC DNA]</scope>
    <source>
        <tissue evidence="2">Muscle</tissue>
    </source>
</reference>
<keyword evidence="3" id="KW-1185">Reference proteome</keyword>
<protein>
    <submittedName>
        <fullName evidence="2">Uncharacterized protein</fullName>
    </submittedName>
</protein>
<feature type="region of interest" description="Disordered" evidence="1">
    <location>
        <begin position="1"/>
        <end position="35"/>
    </location>
</feature>
<dbReference type="EMBL" id="SRLO01000039">
    <property type="protein sequence ID" value="TNN82449.1"/>
    <property type="molecule type" value="Genomic_DNA"/>
</dbReference>
<dbReference type="AlphaFoldDB" id="A0A4Z2IWT1"/>
<gene>
    <name evidence="2" type="ORF">EYF80_007284</name>
</gene>
<name>A0A4Z2IWT1_9TELE</name>
<dbReference type="Proteomes" id="UP000314294">
    <property type="component" value="Unassembled WGS sequence"/>
</dbReference>
<accession>A0A4Z2IWT1</accession>
<evidence type="ECO:0000256" key="1">
    <source>
        <dbReference type="SAM" id="MobiDB-lite"/>
    </source>
</evidence>
<comment type="caution">
    <text evidence="2">The sequence shown here is derived from an EMBL/GenBank/DDBJ whole genome shotgun (WGS) entry which is preliminary data.</text>
</comment>
<organism evidence="2 3">
    <name type="scientific">Liparis tanakae</name>
    <name type="common">Tanaka's snailfish</name>
    <dbReference type="NCBI Taxonomy" id="230148"/>
    <lineage>
        <taxon>Eukaryota</taxon>
        <taxon>Metazoa</taxon>
        <taxon>Chordata</taxon>
        <taxon>Craniata</taxon>
        <taxon>Vertebrata</taxon>
        <taxon>Euteleostomi</taxon>
        <taxon>Actinopterygii</taxon>
        <taxon>Neopterygii</taxon>
        <taxon>Teleostei</taxon>
        <taxon>Neoteleostei</taxon>
        <taxon>Acanthomorphata</taxon>
        <taxon>Eupercaria</taxon>
        <taxon>Perciformes</taxon>
        <taxon>Cottioidei</taxon>
        <taxon>Cottales</taxon>
        <taxon>Liparidae</taxon>
        <taxon>Liparis</taxon>
    </lineage>
</organism>
<evidence type="ECO:0000313" key="2">
    <source>
        <dbReference type="EMBL" id="TNN82449.1"/>
    </source>
</evidence>
<feature type="compositionally biased region" description="Basic and acidic residues" evidence="1">
    <location>
        <begin position="10"/>
        <end position="21"/>
    </location>
</feature>
<sequence length="126" mass="13818">MWRRSAAQQRGDRGSGRRARGDDEDEGEASTHSHMAVLLKGLRKAAPPSTPKGLPLRPDLLNAAAIQYAQAPELPSQTNFLRYSEFTASNFNHHPSRYAIISIISIHSPNTIVYHLSPSTSSLNAN</sequence>
<evidence type="ECO:0000313" key="3">
    <source>
        <dbReference type="Proteomes" id="UP000314294"/>
    </source>
</evidence>
<proteinExistence type="predicted"/>